<dbReference type="AlphaFoldDB" id="A0A944DKA4"/>
<evidence type="ECO:0000256" key="1">
    <source>
        <dbReference type="SAM" id="Coils"/>
    </source>
</evidence>
<keyword evidence="4" id="KW-1185">Reference proteome</keyword>
<evidence type="ECO:0000313" key="3">
    <source>
        <dbReference type="EMBL" id="MBT0960334.1"/>
    </source>
</evidence>
<feature type="region of interest" description="Disordered" evidence="2">
    <location>
        <begin position="126"/>
        <end position="158"/>
    </location>
</feature>
<keyword evidence="1" id="KW-0175">Coiled coil</keyword>
<dbReference type="InterPro" id="IPR021207">
    <property type="entry name" value="Integr_conj_element_PFL4705"/>
</dbReference>
<accession>A0A944DKA4</accession>
<dbReference type="NCBIfam" id="TIGR03752">
    <property type="entry name" value="conj_TIGR03752"/>
    <property type="match status" value="1"/>
</dbReference>
<evidence type="ECO:0000313" key="4">
    <source>
        <dbReference type="Proteomes" id="UP000694660"/>
    </source>
</evidence>
<comment type="caution">
    <text evidence="3">The sequence shown here is derived from an EMBL/GenBank/DDBJ whole genome shotgun (WGS) entry which is preliminary data.</text>
</comment>
<organism evidence="3 4">
    <name type="scientific">Denitromonas iodatirespirans</name>
    <dbReference type="NCBI Taxonomy" id="2795389"/>
    <lineage>
        <taxon>Bacteria</taxon>
        <taxon>Pseudomonadati</taxon>
        <taxon>Pseudomonadota</taxon>
        <taxon>Betaproteobacteria</taxon>
        <taxon>Rhodocyclales</taxon>
        <taxon>Zoogloeaceae</taxon>
        <taxon>Denitromonas</taxon>
    </lineage>
</organism>
<evidence type="ECO:0000256" key="2">
    <source>
        <dbReference type="SAM" id="MobiDB-lite"/>
    </source>
</evidence>
<protein>
    <submittedName>
        <fullName evidence="3">TIGR03752 family integrating conjugative element protein</fullName>
    </submittedName>
</protein>
<dbReference type="EMBL" id="JAEKFT010000003">
    <property type="protein sequence ID" value="MBT0960334.1"/>
    <property type="molecule type" value="Genomic_DNA"/>
</dbReference>
<proteinExistence type="predicted"/>
<reference evidence="4" key="1">
    <citation type="journal article" date="2022" name="ISME J.">
        <title>Genetic and phylogenetic analysis of dissimilatory iodate-reducing bacteria identifies potential niches across the world's oceans.</title>
        <authorList>
            <person name="Reyes-Umana V."/>
            <person name="Henning Z."/>
            <person name="Lee K."/>
            <person name="Barnum T.P."/>
            <person name="Coates J.D."/>
        </authorList>
    </citation>
    <scope>NUCLEOTIDE SEQUENCE [LARGE SCALE GENOMIC DNA]</scope>
    <source>
        <strain evidence="4">IR12</strain>
    </source>
</reference>
<gene>
    <name evidence="3" type="ORF">I8J34_04030</name>
</gene>
<name>A0A944DKA4_DENI1</name>
<dbReference type="RefSeq" id="WP_214360086.1">
    <property type="nucleotide sequence ID" value="NZ_JAEKFT010000003.1"/>
</dbReference>
<sequence>MQIAHNKLLPLIVVALLVVAGALTMLGGDDEAVPAGAPMNEVPLPPTEPGADADTPQETLNTVVGGFRRMEKELAGLRDENERLREQNRRADDMEARLRADLERNVQRSEARLRQERAQAQVQAALDADAASVPETATDGARRPGLADTGAANAPKPRLVLPPGYHLAAGADGQQGVVRTAAPAVAPPKAGKPEAPPDVPYFTIPENATLTGATAMTAVVGRVPVDGKVTDPMQFKVLLGPDNLAANGHYLPSNLAGIVVSGIAVGDMTLSCSEGFIQSMTFVFADGSIQTVSERKGGGGPVEMGSAGTSNRLGYISDAYGNPCVAGRFVTNAPAYLTDIVGLKTLSLAAEAAAAAQTTTTTSALTGSSSTAVTGDTGRYVLGRAISGGTDEVTQWILRRMDNSFDAVVTGAGAQIVVHIEKQIPIDKKGDARRLDYGRADLAANTSRGDSYHGLH</sequence>
<dbReference type="Proteomes" id="UP000694660">
    <property type="component" value="Unassembled WGS sequence"/>
</dbReference>
<feature type="coiled-coil region" evidence="1">
    <location>
        <begin position="67"/>
        <end position="119"/>
    </location>
</feature>